<evidence type="ECO:0000313" key="9">
    <source>
        <dbReference type="Proteomes" id="UP000295351"/>
    </source>
</evidence>
<dbReference type="GO" id="GO:0046168">
    <property type="term" value="P:glycerol-3-phosphate catabolic process"/>
    <property type="evidence" value="ECO:0007669"/>
    <property type="project" value="TreeGrafter"/>
</dbReference>
<keyword evidence="5" id="KW-0560">Oxidoreductase</keyword>
<proteinExistence type="inferred from homology"/>
<dbReference type="Pfam" id="PF01266">
    <property type="entry name" value="DAO"/>
    <property type="match status" value="1"/>
</dbReference>
<dbReference type="InterPro" id="IPR036188">
    <property type="entry name" value="FAD/NAD-bd_sf"/>
</dbReference>
<keyword evidence="4" id="KW-0274">FAD</keyword>
<evidence type="ECO:0000259" key="6">
    <source>
        <dbReference type="Pfam" id="PF01266"/>
    </source>
</evidence>
<dbReference type="InterPro" id="IPR000447">
    <property type="entry name" value="G3P_DH_FAD-dep"/>
</dbReference>
<organism evidence="8 9">
    <name type="scientific">Shinella granuli</name>
    <dbReference type="NCBI Taxonomy" id="323621"/>
    <lineage>
        <taxon>Bacteria</taxon>
        <taxon>Pseudomonadati</taxon>
        <taxon>Pseudomonadota</taxon>
        <taxon>Alphaproteobacteria</taxon>
        <taxon>Hyphomicrobiales</taxon>
        <taxon>Rhizobiaceae</taxon>
        <taxon>Shinella</taxon>
    </lineage>
</organism>
<comment type="cofactor">
    <cofactor evidence="1">
        <name>FAD</name>
        <dbReference type="ChEBI" id="CHEBI:57692"/>
    </cofactor>
</comment>
<dbReference type="Gene3D" id="3.30.9.10">
    <property type="entry name" value="D-Amino Acid Oxidase, subunit A, domain 2"/>
    <property type="match status" value="1"/>
</dbReference>
<keyword evidence="9" id="KW-1185">Reference proteome</keyword>
<evidence type="ECO:0000256" key="1">
    <source>
        <dbReference type="ARBA" id="ARBA00001974"/>
    </source>
</evidence>
<dbReference type="InterPro" id="IPR031656">
    <property type="entry name" value="DAO_C"/>
</dbReference>
<dbReference type="InterPro" id="IPR038299">
    <property type="entry name" value="DAO_C_sf"/>
</dbReference>
<evidence type="ECO:0000256" key="3">
    <source>
        <dbReference type="ARBA" id="ARBA00022630"/>
    </source>
</evidence>
<feature type="domain" description="Alpha-glycerophosphate oxidase C-terminal" evidence="7">
    <location>
        <begin position="430"/>
        <end position="556"/>
    </location>
</feature>
<dbReference type="InterPro" id="IPR006076">
    <property type="entry name" value="FAD-dep_OxRdtase"/>
</dbReference>
<dbReference type="Gene3D" id="1.10.8.870">
    <property type="entry name" value="Alpha-glycerophosphate oxidase, cap domain"/>
    <property type="match status" value="1"/>
</dbReference>
<dbReference type="Gene3D" id="3.50.50.60">
    <property type="entry name" value="FAD/NAD(P)-binding domain"/>
    <property type="match status" value="1"/>
</dbReference>
<evidence type="ECO:0000256" key="2">
    <source>
        <dbReference type="ARBA" id="ARBA00007330"/>
    </source>
</evidence>
<dbReference type="GO" id="GO:0004368">
    <property type="term" value="F:glycerol-3-phosphate dehydrogenase (quinone) activity"/>
    <property type="evidence" value="ECO:0007669"/>
    <property type="project" value="InterPro"/>
</dbReference>
<dbReference type="EMBL" id="SLVX01000005">
    <property type="protein sequence ID" value="TCN45985.1"/>
    <property type="molecule type" value="Genomic_DNA"/>
</dbReference>
<protein>
    <submittedName>
        <fullName evidence="8">Glycerol-3-phosphate dehydrogenase</fullName>
    </submittedName>
</protein>
<evidence type="ECO:0000256" key="5">
    <source>
        <dbReference type="ARBA" id="ARBA00023002"/>
    </source>
</evidence>
<dbReference type="Pfam" id="PF16901">
    <property type="entry name" value="DAO_C"/>
    <property type="match status" value="1"/>
</dbReference>
<accession>A0A4R2CY98</accession>
<dbReference type="AlphaFoldDB" id="A0A4R2CY98"/>
<comment type="similarity">
    <text evidence="2">Belongs to the FAD-dependent glycerol-3-phosphate dehydrogenase family.</text>
</comment>
<evidence type="ECO:0000259" key="7">
    <source>
        <dbReference type="Pfam" id="PF16901"/>
    </source>
</evidence>
<dbReference type="PANTHER" id="PTHR11985:SF15">
    <property type="entry name" value="GLYCEROL-3-PHOSPHATE DEHYDROGENASE, MITOCHONDRIAL"/>
    <property type="match status" value="1"/>
</dbReference>
<gene>
    <name evidence="8" type="ORF">EV665_10572</name>
</gene>
<dbReference type="PANTHER" id="PTHR11985">
    <property type="entry name" value="GLYCEROL-3-PHOSPHATE DEHYDROGENASE"/>
    <property type="match status" value="1"/>
</dbReference>
<evidence type="ECO:0000313" key="8">
    <source>
        <dbReference type="EMBL" id="TCN45985.1"/>
    </source>
</evidence>
<reference evidence="8 9" key="1">
    <citation type="submission" date="2019-03" db="EMBL/GenBank/DDBJ databases">
        <title>Genomic Encyclopedia of Type Strains, Phase IV (KMG-IV): sequencing the most valuable type-strain genomes for metagenomic binning, comparative biology and taxonomic classification.</title>
        <authorList>
            <person name="Goeker M."/>
        </authorList>
    </citation>
    <scope>NUCLEOTIDE SEQUENCE [LARGE SCALE GENOMIC DNA]</scope>
    <source>
        <strain evidence="8 9">DSM 18401</strain>
    </source>
</reference>
<dbReference type="PRINTS" id="PR01001">
    <property type="entry name" value="FADG3PDH"/>
</dbReference>
<feature type="domain" description="FAD dependent oxidoreductase" evidence="6">
    <location>
        <begin position="29"/>
        <end position="417"/>
    </location>
</feature>
<keyword evidence="3" id="KW-0285">Flavoprotein</keyword>
<dbReference type="Proteomes" id="UP000295351">
    <property type="component" value="Unassembled WGS sequence"/>
</dbReference>
<name>A0A4R2CY98_SHIGR</name>
<sequence>MNANAAGAAAFPGGMGERMAAMAARGTLDVLIVGAGVNGAGLFRDLTAQGLDCLLVEKNDYAAGTSAAPSRLIHGGLKYLETGEFRLVAQSTLERNLLLANAPHYVKPLPTLIPIFSWTKGVGAALRTLFGSKSAPRSRGALLVKIGLMLYDFYGARHRVMPRHSTASRAASLRDLPALTPDIVATGTYYDATVTHPERLIFELVRDGLADSPRSVALNHVRLERAEDGALTVKSLAGEAAATVRPKIVVNAAGPWIDEVNAILGEPSRMIGGTKGSHILLDHPDLLKELKGRMIYFEADDGRICLVFEYLGRALAGSTDIKAADPDTVRCEPDEVEYLLESLRRLLPKLRFSRDQIVYVYSGIRPLPASDAKDPGLITRDHATPILEPTASRPYPVYSLVGGKWTTFRGYAEEVADMLLKRLSASRRVSTRDLAIGGGRDYPKTEAARQAWISGLAQETGLAEKRIADLFAHYGTTARIVAAHVAAFPADAPLPDAADYSTGEMDYLLRHEQVGSLADLAFRRTTLAVTGRLTARLVEALALQASEALGWDAARRADEIAAVRARLKTYHGVELT</sequence>
<comment type="caution">
    <text evidence="8">The sequence shown here is derived from an EMBL/GenBank/DDBJ whole genome shotgun (WGS) entry which is preliminary data.</text>
</comment>
<evidence type="ECO:0000256" key="4">
    <source>
        <dbReference type="ARBA" id="ARBA00022827"/>
    </source>
</evidence>
<dbReference type="SUPFAM" id="SSF51905">
    <property type="entry name" value="FAD/NAD(P)-binding domain"/>
    <property type="match status" value="1"/>
</dbReference>